<comment type="caution">
    <text evidence="2">The sequence shown here is derived from an EMBL/GenBank/DDBJ whole genome shotgun (WGS) entry which is preliminary data.</text>
</comment>
<proteinExistence type="predicted"/>
<dbReference type="InterPro" id="IPR002575">
    <property type="entry name" value="Aminoglycoside_PTrfase"/>
</dbReference>
<dbReference type="Pfam" id="PF01636">
    <property type="entry name" value="APH"/>
    <property type="match status" value="1"/>
</dbReference>
<keyword evidence="3" id="KW-1185">Reference proteome</keyword>
<accession>A0A917DX06</accession>
<dbReference type="AlphaFoldDB" id="A0A917DX06"/>
<dbReference type="Gene3D" id="3.90.1200.10">
    <property type="match status" value="1"/>
</dbReference>
<evidence type="ECO:0000313" key="2">
    <source>
        <dbReference type="EMBL" id="GGD79681.1"/>
    </source>
</evidence>
<dbReference type="Gene3D" id="3.30.200.150">
    <property type="match status" value="1"/>
</dbReference>
<evidence type="ECO:0000259" key="1">
    <source>
        <dbReference type="Pfam" id="PF01636"/>
    </source>
</evidence>
<name>A0A917DX06_9BACL</name>
<dbReference type="Proteomes" id="UP000612456">
    <property type="component" value="Unassembled WGS sequence"/>
</dbReference>
<organism evidence="2 3">
    <name type="scientific">Paenibacillus nasutitermitis</name>
    <dbReference type="NCBI Taxonomy" id="1652958"/>
    <lineage>
        <taxon>Bacteria</taxon>
        <taxon>Bacillati</taxon>
        <taxon>Bacillota</taxon>
        <taxon>Bacilli</taxon>
        <taxon>Bacillales</taxon>
        <taxon>Paenibacillaceae</taxon>
        <taxon>Paenibacillus</taxon>
    </lineage>
</organism>
<feature type="domain" description="Aminoglycoside phosphotransferase" evidence="1">
    <location>
        <begin position="34"/>
        <end position="208"/>
    </location>
</feature>
<dbReference type="EMBL" id="BMHP01000003">
    <property type="protein sequence ID" value="GGD79681.1"/>
    <property type="molecule type" value="Genomic_DNA"/>
</dbReference>
<sequence length="294" mass="33977">MPQQSEERIRDIIHKLNGQEIMEDADPEIKSMTGTTEGLVYIFTVNKEPKYVLKLDQSQEILLAEQWLHTYRHCGLPPKLVYADPAHEYIVYTYTPGTTFRNRGVKSSWLRLLAEGLLNGYEPMLQTDKWGYWLGDSCQTWREFIERGVEYARKNVGDVLPAADYEYVKSMAGNTAIGGEDERFLLHGDCGVHNFVFHNDTLSAVIDPCPIAGPVRYDFLYAFCSSPDDLNLETFLQAFQLLVHESMETAKLIEEVIIQLYCRIGICRQHHPEDLEEYLKAWEYWKDLHKAGSR</sequence>
<reference evidence="2" key="1">
    <citation type="journal article" date="2014" name="Int. J. Syst. Evol. Microbiol.">
        <title>Complete genome sequence of Corynebacterium casei LMG S-19264T (=DSM 44701T), isolated from a smear-ripened cheese.</title>
        <authorList>
            <consortium name="US DOE Joint Genome Institute (JGI-PGF)"/>
            <person name="Walter F."/>
            <person name="Albersmeier A."/>
            <person name="Kalinowski J."/>
            <person name="Ruckert C."/>
        </authorList>
    </citation>
    <scope>NUCLEOTIDE SEQUENCE</scope>
    <source>
        <strain evidence="2">CGMCC 1.15178</strain>
    </source>
</reference>
<dbReference type="RefSeq" id="WP_188994620.1">
    <property type="nucleotide sequence ID" value="NZ_BMHP01000003.1"/>
</dbReference>
<protein>
    <submittedName>
        <fullName evidence="2">Aminoglycoside phosphotransferase</fullName>
    </submittedName>
</protein>
<dbReference type="SUPFAM" id="SSF56112">
    <property type="entry name" value="Protein kinase-like (PK-like)"/>
    <property type="match status" value="1"/>
</dbReference>
<gene>
    <name evidence="2" type="ORF">GCM10010911_42210</name>
</gene>
<dbReference type="InterPro" id="IPR011009">
    <property type="entry name" value="Kinase-like_dom_sf"/>
</dbReference>
<reference evidence="2" key="2">
    <citation type="submission" date="2020-09" db="EMBL/GenBank/DDBJ databases">
        <authorList>
            <person name="Sun Q."/>
            <person name="Zhou Y."/>
        </authorList>
    </citation>
    <scope>NUCLEOTIDE SEQUENCE</scope>
    <source>
        <strain evidence="2">CGMCC 1.15178</strain>
    </source>
</reference>
<evidence type="ECO:0000313" key="3">
    <source>
        <dbReference type="Proteomes" id="UP000612456"/>
    </source>
</evidence>